<gene>
    <name evidence="1" type="ORF">OWV82_024982</name>
</gene>
<proteinExistence type="predicted"/>
<evidence type="ECO:0000313" key="1">
    <source>
        <dbReference type="EMBL" id="KAJ4701799.1"/>
    </source>
</evidence>
<keyword evidence="2" id="KW-1185">Reference proteome</keyword>
<reference evidence="1 2" key="1">
    <citation type="journal article" date="2023" name="Science">
        <title>Complex scaffold remodeling in plant triterpene biosynthesis.</title>
        <authorList>
            <person name="De La Pena R."/>
            <person name="Hodgson H."/>
            <person name="Liu J.C."/>
            <person name="Stephenson M.J."/>
            <person name="Martin A.C."/>
            <person name="Owen C."/>
            <person name="Harkess A."/>
            <person name="Leebens-Mack J."/>
            <person name="Jimenez L.E."/>
            <person name="Osbourn A."/>
            <person name="Sattely E.S."/>
        </authorList>
    </citation>
    <scope>NUCLEOTIDE SEQUENCE [LARGE SCALE GENOMIC DNA]</scope>
    <source>
        <strain evidence="2">cv. JPN11</strain>
        <tissue evidence="1">Leaf</tissue>
    </source>
</reference>
<dbReference type="EMBL" id="CM051407">
    <property type="protein sequence ID" value="KAJ4701799.1"/>
    <property type="molecule type" value="Genomic_DNA"/>
</dbReference>
<accession>A0ACC1WS35</accession>
<evidence type="ECO:0000313" key="2">
    <source>
        <dbReference type="Proteomes" id="UP001164539"/>
    </source>
</evidence>
<sequence length="240" mass="25601">MANANLIFSGALLLVLIFSYGIISTEERLLKSTERNKKCGNLESENNINSRRNILEHAEYYGPIPVVKSPSVADVSAQNVFRPLTPGHSHGPGVARVSAESDDYRPTTPGHSPGVGNKLEHAEYYADVSEEKVFRPLIPGHGPGVPRVSSESDGFRPTTPGHSPGVGNKSKHSEYYELNPVGESSSPDNVSTGKVYRPLIPGNSPGVPTVSGERDDFRPTTPGHSPGAGHSVGPTSEDQN</sequence>
<organism evidence="1 2">
    <name type="scientific">Melia azedarach</name>
    <name type="common">Chinaberry tree</name>
    <dbReference type="NCBI Taxonomy" id="155640"/>
    <lineage>
        <taxon>Eukaryota</taxon>
        <taxon>Viridiplantae</taxon>
        <taxon>Streptophyta</taxon>
        <taxon>Embryophyta</taxon>
        <taxon>Tracheophyta</taxon>
        <taxon>Spermatophyta</taxon>
        <taxon>Magnoliopsida</taxon>
        <taxon>eudicotyledons</taxon>
        <taxon>Gunneridae</taxon>
        <taxon>Pentapetalae</taxon>
        <taxon>rosids</taxon>
        <taxon>malvids</taxon>
        <taxon>Sapindales</taxon>
        <taxon>Meliaceae</taxon>
        <taxon>Melia</taxon>
    </lineage>
</organism>
<name>A0ACC1WS35_MELAZ</name>
<comment type="caution">
    <text evidence="1">The sequence shown here is derived from an EMBL/GenBank/DDBJ whole genome shotgun (WGS) entry which is preliminary data.</text>
</comment>
<protein>
    <submittedName>
        <fullName evidence="1">Precursor of CEP9</fullName>
    </submittedName>
</protein>
<dbReference type="Proteomes" id="UP001164539">
    <property type="component" value="Chromosome 14"/>
</dbReference>